<dbReference type="SUPFAM" id="SSF48613">
    <property type="entry name" value="Heme oxygenase-like"/>
    <property type="match status" value="1"/>
</dbReference>
<dbReference type="GO" id="GO:0009229">
    <property type="term" value="P:thiamine diphosphate biosynthetic process"/>
    <property type="evidence" value="ECO:0007669"/>
    <property type="project" value="UniProtKB-UniPathway"/>
</dbReference>
<comment type="catalytic activity">
    <reaction evidence="1">
        <text>thiamine + H2O = 5-(2-hydroxyethyl)-4-methylthiazole + 4-amino-5-hydroxymethyl-2-methylpyrimidine + H(+)</text>
        <dbReference type="Rhea" id="RHEA:17509"/>
        <dbReference type="ChEBI" id="CHEBI:15377"/>
        <dbReference type="ChEBI" id="CHEBI:15378"/>
        <dbReference type="ChEBI" id="CHEBI:16892"/>
        <dbReference type="ChEBI" id="CHEBI:17957"/>
        <dbReference type="ChEBI" id="CHEBI:18385"/>
        <dbReference type="EC" id="3.5.99.2"/>
    </reaction>
</comment>
<evidence type="ECO:0000256" key="3">
    <source>
        <dbReference type="SAM" id="Phobius"/>
    </source>
</evidence>
<feature type="domain" description="Thiaminase-2/PQQC" evidence="4">
    <location>
        <begin position="10"/>
        <end position="213"/>
    </location>
</feature>
<comment type="pathway">
    <text evidence="1">Cofactor biosynthesis; thiamine diphosphate biosynthesis.</text>
</comment>
<dbReference type="AlphaFoldDB" id="A0A3S5D6S4"/>
<evidence type="ECO:0000313" key="5">
    <source>
        <dbReference type="EMBL" id="VDZ52070.1"/>
    </source>
</evidence>
<name>A0A3S5D6S4_SEROD</name>
<dbReference type="Gene3D" id="1.20.910.10">
    <property type="entry name" value="Heme oxygenase-like"/>
    <property type="match status" value="1"/>
</dbReference>
<dbReference type="InterPro" id="IPR050967">
    <property type="entry name" value="Thiamine_Salvage_TenA"/>
</dbReference>
<dbReference type="PIRSF" id="PIRSF003170">
    <property type="entry name" value="Pet18p"/>
    <property type="match status" value="1"/>
</dbReference>
<keyword evidence="5" id="KW-0808">Transferase</keyword>
<keyword evidence="3" id="KW-0812">Transmembrane</keyword>
<dbReference type="Pfam" id="PF03070">
    <property type="entry name" value="TENA_THI-4"/>
    <property type="match status" value="1"/>
</dbReference>
<keyword evidence="5" id="KW-0418">Kinase</keyword>
<dbReference type="CDD" id="cd19358">
    <property type="entry name" value="TenA_E_Spr0628-like"/>
    <property type="match status" value="1"/>
</dbReference>
<evidence type="ECO:0000256" key="2">
    <source>
        <dbReference type="PIRSR" id="PIRSR003170-1"/>
    </source>
</evidence>
<keyword evidence="3" id="KW-0472">Membrane</keyword>
<dbReference type="InterPro" id="IPR026285">
    <property type="entry name" value="TenA_E"/>
</dbReference>
<dbReference type="KEGG" id="sof:NCTC11214_00515"/>
<protein>
    <recommendedName>
        <fullName evidence="1">Aminopyrimidine aminohydrolase</fullName>
        <ecNumber evidence="1">3.5.99.2</ecNumber>
    </recommendedName>
</protein>
<dbReference type="GO" id="GO:0009228">
    <property type="term" value="P:thiamine biosynthetic process"/>
    <property type="evidence" value="ECO:0007669"/>
    <property type="project" value="UniProtKB-KW"/>
</dbReference>
<keyword evidence="1 5" id="KW-0378">Hydrolase</keyword>
<accession>A0A3S5D6S4</accession>
<dbReference type="InterPro" id="IPR016084">
    <property type="entry name" value="Haem_Oase-like_multi-hlx"/>
</dbReference>
<dbReference type="InterPro" id="IPR004305">
    <property type="entry name" value="Thiaminase-2/PQQC"/>
</dbReference>
<feature type="transmembrane region" description="Helical" evidence="3">
    <location>
        <begin position="41"/>
        <end position="60"/>
    </location>
</feature>
<dbReference type="GO" id="GO:0050334">
    <property type="term" value="F:thiaminase activity"/>
    <property type="evidence" value="ECO:0007669"/>
    <property type="project" value="UniProtKB-UniRule"/>
</dbReference>
<gene>
    <name evidence="5" type="ORF">NCTC11214_00515</name>
</gene>
<dbReference type="EC" id="3.5.99.2" evidence="1"/>
<comment type="catalytic activity">
    <reaction evidence="1">
        <text>4-amino-5-aminomethyl-2-methylpyrimidine + H2O = 4-amino-5-hydroxymethyl-2-methylpyrimidine + NH4(+)</text>
        <dbReference type="Rhea" id="RHEA:31799"/>
        <dbReference type="ChEBI" id="CHEBI:15377"/>
        <dbReference type="ChEBI" id="CHEBI:16892"/>
        <dbReference type="ChEBI" id="CHEBI:28938"/>
        <dbReference type="ChEBI" id="CHEBI:63416"/>
        <dbReference type="EC" id="3.5.99.2"/>
    </reaction>
</comment>
<dbReference type="PANTHER" id="PTHR43198">
    <property type="entry name" value="BIFUNCTIONAL TH2 PROTEIN"/>
    <property type="match status" value="1"/>
</dbReference>
<comment type="similarity">
    <text evidence="1">Belongs to the TenA family.</text>
</comment>
<evidence type="ECO:0000313" key="6">
    <source>
        <dbReference type="Proteomes" id="UP000281391"/>
    </source>
</evidence>
<dbReference type="RefSeq" id="WP_004954876.1">
    <property type="nucleotide sequence ID" value="NZ_JAEKCK010000005.1"/>
</dbReference>
<organism evidence="5 6">
    <name type="scientific">Serratia odorifera</name>
    <dbReference type="NCBI Taxonomy" id="618"/>
    <lineage>
        <taxon>Bacteria</taxon>
        <taxon>Pseudomonadati</taxon>
        <taxon>Pseudomonadota</taxon>
        <taxon>Gammaproteobacteria</taxon>
        <taxon>Enterobacterales</taxon>
        <taxon>Yersiniaceae</taxon>
        <taxon>Serratia</taxon>
    </lineage>
</organism>
<proteinExistence type="inferred from homology"/>
<keyword evidence="3" id="KW-1133">Transmembrane helix</keyword>
<dbReference type="UniPathway" id="UPA00060"/>
<dbReference type="Proteomes" id="UP000281391">
    <property type="component" value="Chromosome"/>
</dbReference>
<comment type="function">
    <text evidence="1">Catalyzes an amino-pyrimidine hydrolysis reaction at the C5' of the pyrimidine moiety of thiamine compounds, a reaction that is part of a thiamine salvage pathway. Thus, catalyzes the conversion of 4-amino-5-aminomethyl-2-methylpyrimidine to 4-amino-5-hydroxymethyl-2-methylpyrimidine (HMP).</text>
</comment>
<keyword evidence="1" id="KW-0784">Thiamine biosynthesis</keyword>
<reference evidence="5 6" key="1">
    <citation type="submission" date="2018-12" db="EMBL/GenBank/DDBJ databases">
        <authorList>
            <consortium name="Pathogen Informatics"/>
        </authorList>
    </citation>
    <scope>NUCLEOTIDE SEQUENCE [LARGE SCALE GENOMIC DNA]</scope>
    <source>
        <strain evidence="5 6">NCTC11214</strain>
    </source>
</reference>
<evidence type="ECO:0000256" key="1">
    <source>
        <dbReference type="PIRNR" id="PIRNR003170"/>
    </source>
</evidence>
<dbReference type="PANTHER" id="PTHR43198:SF2">
    <property type="entry name" value="SI:CH1073-67J19.1-RELATED"/>
    <property type="match status" value="1"/>
</dbReference>
<feature type="active site" description="Proton donor" evidence="2">
    <location>
        <position position="204"/>
    </location>
</feature>
<evidence type="ECO:0000259" key="4">
    <source>
        <dbReference type="Pfam" id="PF03070"/>
    </source>
</evidence>
<dbReference type="EMBL" id="LR134117">
    <property type="protein sequence ID" value="VDZ52070.1"/>
    <property type="molecule type" value="Genomic_DNA"/>
</dbReference>
<dbReference type="GO" id="GO:0016301">
    <property type="term" value="F:kinase activity"/>
    <property type="evidence" value="ECO:0007669"/>
    <property type="project" value="UniProtKB-KW"/>
</dbReference>
<dbReference type="GO" id="GO:0005829">
    <property type="term" value="C:cytosol"/>
    <property type="evidence" value="ECO:0007669"/>
    <property type="project" value="TreeGrafter"/>
</dbReference>
<sequence length="214" mass="25431">METFSDRLLREHQQVWQAMQQHRFVVDIEQDRLPTRVFNRYLVFEGNFVATAIAIFALGISKAPNITQQRWLIGVLNALVETQITWFERVLSERRINSADYPDDLPGVRHFRDGMLQTARQGRYEHIITMMFGAEWMYYVWCRRASEQSQSDADVRLWVEMHAEEEFYQQARWLKDELDRCAMALGEREKQALSALYGDVLQWEIDFHTAAYEN</sequence>